<dbReference type="PANTHER" id="PTHR45023">
    <property type="match status" value="1"/>
</dbReference>
<protein>
    <recommendedName>
        <fullName evidence="2">No apical meristem-associated C-terminal domain-containing protein</fullName>
    </recommendedName>
</protein>
<proteinExistence type="predicted"/>
<organism evidence="1">
    <name type="scientific">Brassica oleracea</name>
    <name type="common">Wild cabbage</name>
    <dbReference type="NCBI Taxonomy" id="3712"/>
    <lineage>
        <taxon>Eukaryota</taxon>
        <taxon>Viridiplantae</taxon>
        <taxon>Streptophyta</taxon>
        <taxon>Embryophyta</taxon>
        <taxon>Tracheophyta</taxon>
        <taxon>Spermatophyta</taxon>
        <taxon>Magnoliopsida</taxon>
        <taxon>eudicotyledons</taxon>
        <taxon>Gunneridae</taxon>
        <taxon>Pentapetalae</taxon>
        <taxon>rosids</taxon>
        <taxon>malvids</taxon>
        <taxon>Brassicales</taxon>
        <taxon>Brassicaceae</taxon>
        <taxon>Brassiceae</taxon>
        <taxon>Brassica</taxon>
    </lineage>
</organism>
<accession>A0A3P6DPP3</accession>
<dbReference type="EMBL" id="LR031874">
    <property type="protein sequence ID" value="VDD25611.1"/>
    <property type="molecule type" value="Genomic_DNA"/>
</dbReference>
<dbReference type="AlphaFoldDB" id="A0A3P6DPP3"/>
<name>A0A3P6DPP3_BRAOL</name>
<gene>
    <name evidence="1" type="ORF">BOLC2T10951H</name>
</gene>
<evidence type="ECO:0000313" key="1">
    <source>
        <dbReference type="EMBL" id="VDD25611.1"/>
    </source>
</evidence>
<evidence type="ECO:0008006" key="2">
    <source>
        <dbReference type="Google" id="ProtNLM"/>
    </source>
</evidence>
<dbReference type="SMR" id="A0A3P6DPP3"/>
<reference evidence="1" key="1">
    <citation type="submission" date="2018-11" db="EMBL/GenBank/DDBJ databases">
        <authorList>
            <consortium name="Genoscope - CEA"/>
            <person name="William W."/>
        </authorList>
    </citation>
    <scope>NUCLEOTIDE SEQUENCE</scope>
</reference>
<sequence>MNENDVVKLAHKIFFNNHKKKFTLKHAWKELRNDHKWCELSASKNESSSKRRKFMVQIQQALKSMKTMLL</sequence>
<dbReference type="PANTHER" id="PTHR45023:SF4">
    <property type="entry name" value="GLYCINE-RICH PROTEIN-RELATED"/>
    <property type="match status" value="1"/>
</dbReference>